<evidence type="ECO:0000256" key="6">
    <source>
        <dbReference type="PIRSR" id="PIRSR601211-3"/>
    </source>
</evidence>
<dbReference type="GO" id="GO:0050482">
    <property type="term" value="P:arachidonate secretion"/>
    <property type="evidence" value="ECO:0007669"/>
    <property type="project" value="InterPro"/>
</dbReference>
<dbReference type="Gene3D" id="1.20.90.10">
    <property type="entry name" value="Phospholipase A2 domain"/>
    <property type="match status" value="1"/>
</dbReference>
<dbReference type="InterPro" id="IPR001211">
    <property type="entry name" value="PLA2"/>
</dbReference>
<dbReference type="InterPro" id="IPR016090">
    <property type="entry name" value="PLA2-like_dom"/>
</dbReference>
<evidence type="ECO:0000313" key="9">
    <source>
        <dbReference type="EMBL" id="NXU61548.1"/>
    </source>
</evidence>
<feature type="non-terminal residue" evidence="9">
    <location>
        <position position="1"/>
    </location>
</feature>
<dbReference type="GO" id="GO:0005576">
    <property type="term" value="C:extracellular region"/>
    <property type="evidence" value="ECO:0007669"/>
    <property type="project" value="UniProtKB-SubCell"/>
</dbReference>
<feature type="disulfide bond" evidence="6">
    <location>
        <begin position="49"/>
        <end position="65"/>
    </location>
</feature>
<keyword evidence="10" id="KW-1185">Reference proteome</keyword>
<dbReference type="GO" id="GO:0005543">
    <property type="term" value="F:phospholipid binding"/>
    <property type="evidence" value="ECO:0007669"/>
    <property type="project" value="TreeGrafter"/>
</dbReference>
<feature type="binding site" evidence="5">
    <location>
        <position position="69"/>
    </location>
    <ligand>
        <name>Ca(2+)</name>
        <dbReference type="ChEBI" id="CHEBI:29108"/>
    </ligand>
</feature>
<evidence type="ECO:0000259" key="8">
    <source>
        <dbReference type="SMART" id="SM00085"/>
    </source>
</evidence>
<keyword evidence="5" id="KW-0106">Calcium</keyword>
<keyword evidence="3 6" id="KW-1015">Disulfide bond</keyword>
<comment type="caution">
    <text evidence="9">The sequence shown here is derived from an EMBL/GenBank/DDBJ whole genome shotgun (WGS) entry which is preliminary data.</text>
</comment>
<feature type="disulfide bond" evidence="6">
    <location>
        <begin position="64"/>
        <end position="118"/>
    </location>
</feature>
<dbReference type="Pfam" id="PF00068">
    <property type="entry name" value="Phospholip_A2_1"/>
    <property type="match status" value="1"/>
</dbReference>
<protein>
    <submittedName>
        <fullName evidence="9">PA2BN phospholipase</fullName>
    </submittedName>
</protein>
<organism evidence="9 10">
    <name type="scientific">Horornis vulcanius</name>
    <dbReference type="NCBI Taxonomy" id="2585811"/>
    <lineage>
        <taxon>Eukaryota</taxon>
        <taxon>Metazoa</taxon>
        <taxon>Chordata</taxon>
        <taxon>Craniata</taxon>
        <taxon>Vertebrata</taxon>
        <taxon>Euteleostomi</taxon>
        <taxon>Archelosauria</taxon>
        <taxon>Archosauria</taxon>
        <taxon>Dinosauria</taxon>
        <taxon>Saurischia</taxon>
        <taxon>Theropoda</taxon>
        <taxon>Coelurosauria</taxon>
        <taxon>Aves</taxon>
        <taxon>Neognathae</taxon>
        <taxon>Neoaves</taxon>
        <taxon>Telluraves</taxon>
        <taxon>Australaves</taxon>
        <taxon>Passeriformes</taxon>
        <taxon>Sylvioidea</taxon>
        <taxon>Scotocercidae</taxon>
        <taxon>Horornis</taxon>
    </lineage>
</organism>
<dbReference type="SMART" id="SM00085">
    <property type="entry name" value="PA2c"/>
    <property type="match status" value="1"/>
</dbReference>
<dbReference type="EMBL" id="VZUA01024220">
    <property type="protein sequence ID" value="NXU61548.1"/>
    <property type="molecule type" value="Genomic_DNA"/>
</dbReference>
<keyword evidence="5" id="KW-0479">Metal-binding</keyword>
<dbReference type="OrthoDB" id="5841574at2759"/>
<feature type="binding site" evidence="5">
    <location>
        <position position="48"/>
    </location>
    <ligand>
        <name>Ca(2+)</name>
        <dbReference type="ChEBI" id="CHEBI:29108"/>
    </ligand>
</feature>
<feature type="non-terminal residue" evidence="9">
    <location>
        <position position="139"/>
    </location>
</feature>
<feature type="disulfide bond" evidence="6">
    <location>
        <begin position="71"/>
        <end position="111"/>
    </location>
</feature>
<name>A0A7L3M9A4_9PASS</name>
<dbReference type="PROSITE" id="PS00118">
    <property type="entry name" value="PA2_HIS"/>
    <property type="match status" value="1"/>
</dbReference>
<accession>A0A7L3M9A4</accession>
<keyword evidence="2" id="KW-0964">Secreted</keyword>
<evidence type="ECO:0000313" key="10">
    <source>
        <dbReference type="Proteomes" id="UP000558460"/>
    </source>
</evidence>
<feature type="binding site" evidence="5">
    <location>
        <position position="52"/>
    </location>
    <ligand>
        <name>Ca(2+)</name>
        <dbReference type="ChEBI" id="CHEBI:29108"/>
    </ligand>
</feature>
<dbReference type="PANTHER" id="PTHR11716">
    <property type="entry name" value="PHOSPHOLIPASE A2 FAMILY MEMBER"/>
    <property type="match status" value="1"/>
</dbReference>
<evidence type="ECO:0000256" key="7">
    <source>
        <dbReference type="RuleBase" id="RU003654"/>
    </source>
</evidence>
<dbReference type="FunFam" id="1.20.90.10:FF:000001">
    <property type="entry name" value="Basic phospholipase A2 homolog"/>
    <property type="match status" value="1"/>
</dbReference>
<dbReference type="GO" id="GO:0047498">
    <property type="term" value="F:calcium-dependent phospholipase A2 activity"/>
    <property type="evidence" value="ECO:0007669"/>
    <property type="project" value="TreeGrafter"/>
</dbReference>
<feature type="domain" description="Phospholipase A2-like central" evidence="8">
    <location>
        <begin position="22"/>
        <end position="139"/>
    </location>
</feature>
<dbReference type="InterPro" id="IPR033113">
    <property type="entry name" value="PLA2_histidine"/>
</dbReference>
<dbReference type="AlphaFoldDB" id="A0A7L3M9A4"/>
<dbReference type="CDD" id="cd00125">
    <property type="entry name" value="PLA2c"/>
    <property type="match status" value="1"/>
</dbReference>
<feature type="disulfide bond" evidence="6">
    <location>
        <begin position="98"/>
        <end position="109"/>
    </location>
</feature>
<feature type="active site" evidence="4">
    <location>
        <position position="112"/>
    </location>
</feature>
<dbReference type="GO" id="GO:0005509">
    <property type="term" value="F:calcium ion binding"/>
    <property type="evidence" value="ECO:0007669"/>
    <property type="project" value="InterPro"/>
</dbReference>
<evidence type="ECO:0000256" key="4">
    <source>
        <dbReference type="PIRSR" id="PIRSR601211-1"/>
    </source>
</evidence>
<feature type="binding site" evidence="5">
    <location>
        <position position="50"/>
    </location>
    <ligand>
        <name>Ca(2+)</name>
        <dbReference type="ChEBI" id="CHEBI:29108"/>
    </ligand>
</feature>
<dbReference type="GO" id="GO:0042130">
    <property type="term" value="P:negative regulation of T cell proliferation"/>
    <property type="evidence" value="ECO:0007669"/>
    <property type="project" value="TreeGrafter"/>
</dbReference>
<dbReference type="GO" id="GO:0006644">
    <property type="term" value="P:phospholipid metabolic process"/>
    <property type="evidence" value="ECO:0007669"/>
    <property type="project" value="InterPro"/>
</dbReference>
<dbReference type="SUPFAM" id="SSF48619">
    <property type="entry name" value="Phospholipase A2, PLA2"/>
    <property type="match status" value="1"/>
</dbReference>
<dbReference type="InterPro" id="IPR036444">
    <property type="entry name" value="PLipase_A2_dom_sf"/>
</dbReference>
<reference evidence="9 10" key="1">
    <citation type="submission" date="2019-09" db="EMBL/GenBank/DDBJ databases">
        <title>Bird 10,000 Genomes (B10K) Project - Family phase.</title>
        <authorList>
            <person name="Zhang G."/>
        </authorList>
    </citation>
    <scope>NUCLEOTIDE SEQUENCE [LARGE SCALE GENOMIC DNA]</scope>
    <source>
        <strain evidence="9">B10K-DU-029-69</strain>
        <tissue evidence="9">Muscle</tissue>
    </source>
</reference>
<feature type="active site" evidence="4">
    <location>
        <position position="68"/>
    </location>
</feature>
<dbReference type="PANTHER" id="PTHR11716:SF9">
    <property type="entry name" value="PHOSPHOLIPASE A2, MEMBRANE ASSOCIATED"/>
    <property type="match status" value="1"/>
</dbReference>
<gene>
    <name evidence="9" type="primary">Pa2bn</name>
    <name evidence="9" type="ORF">HORVUL_R05797</name>
</gene>
<feature type="disulfide bond" evidence="6">
    <location>
        <begin position="80"/>
        <end position="104"/>
    </location>
</feature>
<dbReference type="Proteomes" id="UP000558460">
    <property type="component" value="Unassembled WGS sequence"/>
</dbReference>
<sequence>WQGITVISLISPAPGLSPAHGNLLQLHRMISKATGKNALLHYGFYGCYCGLGGRGQPKDATDRCCQLHDACYDNLLRYNCNAKTQLYHYSWYYGRPLCGQESPCSYWSCACDSNLALCLRTNVWSYNKRHRFYLKKLCR</sequence>
<evidence type="ECO:0000256" key="2">
    <source>
        <dbReference type="ARBA" id="ARBA00022525"/>
    </source>
</evidence>
<comment type="cofactor">
    <cofactor evidence="5">
        <name>Ca(2+)</name>
        <dbReference type="ChEBI" id="CHEBI:29108"/>
    </cofactor>
    <text evidence="5">Binds 1 Ca(2+) ion per subunit.</text>
</comment>
<evidence type="ECO:0000256" key="1">
    <source>
        <dbReference type="ARBA" id="ARBA00004613"/>
    </source>
</evidence>
<evidence type="ECO:0000256" key="5">
    <source>
        <dbReference type="PIRSR" id="PIRSR601211-2"/>
    </source>
</evidence>
<proteinExistence type="inferred from homology"/>
<dbReference type="GO" id="GO:0016042">
    <property type="term" value="P:lipid catabolic process"/>
    <property type="evidence" value="ECO:0007669"/>
    <property type="project" value="InterPro"/>
</dbReference>
<evidence type="ECO:0000256" key="3">
    <source>
        <dbReference type="ARBA" id="ARBA00023157"/>
    </source>
</evidence>
<comment type="similarity">
    <text evidence="7">Belongs to the phospholipase A2 family.</text>
</comment>
<dbReference type="PRINTS" id="PR00389">
    <property type="entry name" value="PHPHLIPASEA2"/>
</dbReference>
<comment type="subcellular location">
    <subcellularLocation>
        <location evidence="1">Secreted</location>
    </subcellularLocation>
</comment>